<sequence length="1089" mass="123020">MSNSPVSVASRLADYFFVAGLHDSYVMPAYESAKKYQRTGDSDISYYQQQEQAVASNGNLFEHKLEFEVVDNSKNGRRRGHSLSVSPTEPSGSLRSTFPEVATSASLLGVLDHVQHVIDNFDKERDTARDNVIAVHESLGNHTEKYKRSDSDKTITPNNRMSTYSTETINRRVSIRDVAARKWRSPSEPKLFENTRKNSTKVSTASVPTIPLEPEVVPSIFDLQYTPTILMRYPKINYSPQEPFPAYAAMFCFPRDISLYYGENPPPEQSHSFAMTDENGATVYGTCVVFYEKLTDNLKESVNKAIQEWVKTNMSFSSIEYAQHLKGKIESEMIQLEQAKRDHAQSNIGLSKADSARQANELEERIKTCQENIDLYKELLEPVKMGVCTAEEVWVPKSIGLLGRMPWINLYSDWIRILLDNIVGVGGHKNGKPTIDIESTVINLIEEVPLPPPGRFEIGLTINGRPLFFSRPPINEVPILKNFSLYPIFRALSPHLILAVLETLLAEGKVVFLSKYTGMLSLACESFRYLLFPFYWQFVFIPVLPERLLTCLQAPVPYIIGFPGDMTDLEDHAPDDACIVNLDSNTMHQSQRSMPIPDRQRRKLQSALEQYAPLHTKSKIPYGVPLPIQCTFPKGKLILNCSRSKSTDAFISPARLPRDSESSDATSIWSHPASLVSRPSGFWSSNASTRSSNESATSDAPNLPQYPGSALLSTSAGNYTSSNTSLHSPPMSPIRTTASIQSIQSSLSTSSLPRTPNQQQRVSMPSPIVNAANPTNSTTLEHQNSYRKANYRRSEPSPKPKREDTPKTKLATFMSKPRAAFHQEQIDNNSNSMTPSPRISISSPRFPANNFDHGYHNEVPRRVKHIEGHIMAEIFTSELGRFQGYRCVCGKQVSEDEDNKPRMFMCCQECHLVTHDTCTNQILHPCLPACFNEQKVLDSFIRMFASLLYNYRTGFVDHLDDKSTSISADDFNSNTGNCLYFSKDRFLKHSDKDTREFLSSLSNSQMFTQFITDRLLKPDQEPEILVFDEYIKLKLNRSKLKFVKEDTPFLNDDSFRVSQIIWATPPPDNVIIGQGECRRFPTNLQFYNK</sequence>
<name>A0ABP9XP71_9FUNG</name>
<feature type="compositionally biased region" description="Basic and acidic residues" evidence="2">
    <location>
        <begin position="792"/>
        <end position="807"/>
    </location>
</feature>
<dbReference type="EMBL" id="BAABUJ010000005">
    <property type="protein sequence ID" value="GAA5796165.1"/>
    <property type="molecule type" value="Genomic_DNA"/>
</dbReference>
<gene>
    <name evidence="4" type="ORF">HPULCUR_001534</name>
</gene>
<dbReference type="InterPro" id="IPR001194">
    <property type="entry name" value="cDENN_dom"/>
</dbReference>
<feature type="region of interest" description="Disordered" evidence="2">
    <location>
        <begin position="680"/>
        <end position="808"/>
    </location>
</feature>
<dbReference type="InterPro" id="IPR037516">
    <property type="entry name" value="Tripartite_DENN"/>
</dbReference>
<feature type="compositionally biased region" description="Polar residues" evidence="2">
    <location>
        <begin position="772"/>
        <end position="787"/>
    </location>
</feature>
<feature type="compositionally biased region" description="Low complexity" evidence="2">
    <location>
        <begin position="684"/>
        <end position="698"/>
    </location>
</feature>
<dbReference type="PROSITE" id="PS50211">
    <property type="entry name" value="DENN"/>
    <property type="match status" value="1"/>
</dbReference>
<dbReference type="Pfam" id="PF02141">
    <property type="entry name" value="DENN"/>
    <property type="match status" value="1"/>
</dbReference>
<accession>A0ABP9XP71</accession>
<dbReference type="SMART" id="SM00801">
    <property type="entry name" value="dDENN"/>
    <property type="match status" value="1"/>
</dbReference>
<dbReference type="Proteomes" id="UP001476247">
    <property type="component" value="Unassembled WGS sequence"/>
</dbReference>
<dbReference type="InterPro" id="IPR051696">
    <property type="entry name" value="DENN_Domain_GEFs"/>
</dbReference>
<dbReference type="Gene3D" id="6.10.140.1000">
    <property type="match status" value="1"/>
</dbReference>
<reference evidence="4 5" key="1">
    <citation type="submission" date="2024-04" db="EMBL/GenBank/DDBJ databases">
        <title>genome sequences of Mucor flavus KT1a and Helicostylum pulchrum KT1b strains isolation_sourced from the surface of a dry-aged beef.</title>
        <authorList>
            <person name="Toyotome T."/>
            <person name="Hosono M."/>
            <person name="Torimaru M."/>
            <person name="Fukuda K."/>
            <person name="Mikami N."/>
        </authorList>
    </citation>
    <scope>NUCLEOTIDE SEQUENCE [LARGE SCALE GENOMIC DNA]</scope>
    <source>
        <strain evidence="4 5">KT1b</strain>
    </source>
</reference>
<dbReference type="InterPro" id="IPR043153">
    <property type="entry name" value="DENN_C"/>
</dbReference>
<protein>
    <recommendedName>
        <fullName evidence="3">UDENN domain-containing protein</fullName>
    </recommendedName>
</protein>
<evidence type="ECO:0000256" key="1">
    <source>
        <dbReference type="SAM" id="Coils"/>
    </source>
</evidence>
<comment type="caution">
    <text evidence="4">The sequence shown here is derived from an EMBL/GenBank/DDBJ whole genome shotgun (WGS) entry which is preliminary data.</text>
</comment>
<feature type="coiled-coil region" evidence="1">
    <location>
        <begin position="322"/>
        <end position="379"/>
    </location>
</feature>
<dbReference type="SMART" id="SM00799">
    <property type="entry name" value="DENN"/>
    <property type="match status" value="1"/>
</dbReference>
<dbReference type="PANTHER" id="PTHR12296:SF21">
    <property type="entry name" value="DENN DOMAIN-CONTAINING PROTEIN 3"/>
    <property type="match status" value="1"/>
</dbReference>
<proteinExistence type="predicted"/>
<feature type="region of interest" description="Disordered" evidence="2">
    <location>
        <begin position="72"/>
        <end position="96"/>
    </location>
</feature>
<dbReference type="InterPro" id="IPR005113">
    <property type="entry name" value="uDENN_dom"/>
</dbReference>
<dbReference type="PANTHER" id="PTHR12296">
    <property type="entry name" value="DENN DOMAIN-CONTAINING PROTEIN 4"/>
    <property type="match status" value="1"/>
</dbReference>
<evidence type="ECO:0000259" key="3">
    <source>
        <dbReference type="PROSITE" id="PS50211"/>
    </source>
</evidence>
<feature type="compositionally biased region" description="Low complexity" evidence="2">
    <location>
        <begin position="735"/>
        <end position="756"/>
    </location>
</feature>
<feature type="compositionally biased region" description="Polar residues" evidence="2">
    <location>
        <begin position="711"/>
        <end position="727"/>
    </location>
</feature>
<dbReference type="Gene3D" id="3.30.450.200">
    <property type="match status" value="1"/>
</dbReference>
<evidence type="ECO:0000313" key="4">
    <source>
        <dbReference type="EMBL" id="GAA5796165.1"/>
    </source>
</evidence>
<dbReference type="Gene3D" id="3.40.50.11500">
    <property type="match status" value="1"/>
</dbReference>
<keyword evidence="5" id="KW-1185">Reference proteome</keyword>
<dbReference type="SMART" id="SM00800">
    <property type="entry name" value="uDENN"/>
    <property type="match status" value="1"/>
</dbReference>
<feature type="compositionally biased region" description="Polar residues" evidence="2">
    <location>
        <begin position="83"/>
        <end position="96"/>
    </location>
</feature>
<dbReference type="Pfam" id="PF03456">
    <property type="entry name" value="uDENN"/>
    <property type="match status" value="1"/>
</dbReference>
<evidence type="ECO:0000256" key="2">
    <source>
        <dbReference type="SAM" id="MobiDB-lite"/>
    </source>
</evidence>
<dbReference type="InterPro" id="IPR005112">
    <property type="entry name" value="dDENN_dom"/>
</dbReference>
<dbReference type="CDD" id="cd00029">
    <property type="entry name" value="C1"/>
    <property type="match status" value="1"/>
</dbReference>
<organism evidence="4 5">
    <name type="scientific">Helicostylum pulchrum</name>
    <dbReference type="NCBI Taxonomy" id="562976"/>
    <lineage>
        <taxon>Eukaryota</taxon>
        <taxon>Fungi</taxon>
        <taxon>Fungi incertae sedis</taxon>
        <taxon>Mucoromycota</taxon>
        <taxon>Mucoromycotina</taxon>
        <taxon>Mucoromycetes</taxon>
        <taxon>Mucorales</taxon>
        <taxon>Mucorineae</taxon>
        <taxon>Mucoraceae</taxon>
        <taxon>Helicostylum</taxon>
    </lineage>
</organism>
<keyword evidence="1" id="KW-0175">Coiled coil</keyword>
<feature type="domain" description="UDENN" evidence="3">
    <location>
        <begin position="211"/>
        <end position="1021"/>
    </location>
</feature>
<dbReference type="Pfam" id="PF03455">
    <property type="entry name" value="dDENN"/>
    <property type="match status" value="1"/>
</dbReference>
<evidence type="ECO:0000313" key="5">
    <source>
        <dbReference type="Proteomes" id="UP001476247"/>
    </source>
</evidence>